<feature type="domain" description="BPG-independent PGAM N-terminal" evidence="15">
    <location>
        <begin position="84"/>
        <end position="295"/>
    </location>
</feature>
<dbReference type="Pfam" id="PF06415">
    <property type="entry name" value="iPGM_N"/>
    <property type="match status" value="1"/>
</dbReference>
<evidence type="ECO:0000256" key="1">
    <source>
        <dbReference type="ARBA" id="ARBA00000370"/>
    </source>
</evidence>
<dbReference type="NCBIfam" id="TIGR01307">
    <property type="entry name" value="pgm_bpd_ind"/>
    <property type="match status" value="1"/>
</dbReference>
<feature type="binding site" evidence="9 12">
    <location>
        <begin position="154"/>
        <end position="155"/>
    </location>
    <ligand>
        <name>substrate</name>
    </ligand>
</feature>
<proteinExistence type="inferred from homology"/>
<feature type="binding site" evidence="9 13">
    <location>
        <position position="401"/>
    </location>
    <ligand>
        <name>Mn(2+)</name>
        <dbReference type="ChEBI" id="CHEBI:29035"/>
        <label>1</label>
    </ligand>
</feature>
<comment type="cofactor">
    <cofactor evidence="9">
        <name>Mn(2+)</name>
        <dbReference type="ChEBI" id="CHEBI:29035"/>
    </cofactor>
    <text evidence="9">Binds 2 manganese ions per subunit.</text>
</comment>
<dbReference type="GO" id="GO:0006096">
    <property type="term" value="P:glycolytic process"/>
    <property type="evidence" value="ECO:0007669"/>
    <property type="project" value="UniProtKB-UniRule"/>
</dbReference>
<evidence type="ECO:0000256" key="11">
    <source>
        <dbReference type="PIRSR" id="PIRSR001492-1"/>
    </source>
</evidence>
<feature type="binding site" evidence="9 12">
    <location>
        <position position="186"/>
    </location>
    <ligand>
        <name>substrate</name>
    </ligand>
</feature>
<keyword evidence="17" id="KW-1185">Reference proteome</keyword>
<dbReference type="GO" id="GO:0004619">
    <property type="term" value="F:phosphoglycerate mutase activity"/>
    <property type="evidence" value="ECO:0007669"/>
    <property type="project" value="UniProtKB-UniRule"/>
</dbReference>
<evidence type="ECO:0000256" key="10">
    <source>
        <dbReference type="NCBIfam" id="TIGR01307"/>
    </source>
</evidence>
<dbReference type="HAMAP" id="MF_01038">
    <property type="entry name" value="GpmI"/>
    <property type="match status" value="1"/>
</dbReference>
<dbReference type="UniPathway" id="UPA00109">
    <property type="reaction ID" value="UER00186"/>
</dbReference>
<evidence type="ECO:0000256" key="5">
    <source>
        <dbReference type="ARBA" id="ARBA00022723"/>
    </source>
</evidence>
<evidence type="ECO:0000256" key="9">
    <source>
        <dbReference type="HAMAP-Rule" id="MF_01038"/>
    </source>
</evidence>
<dbReference type="InterPro" id="IPR006124">
    <property type="entry name" value="Metalloenzyme"/>
</dbReference>
<accession>A0A512NKZ2</accession>
<keyword evidence="8 9" id="KW-0413">Isomerase</keyword>
<dbReference type="SUPFAM" id="SSF64158">
    <property type="entry name" value="2,3-Bisphosphoglycerate-independent phosphoglycerate mutase, substrate-binding domain"/>
    <property type="match status" value="1"/>
</dbReference>
<dbReference type="PIRSF" id="PIRSF001492">
    <property type="entry name" value="IPGAM"/>
    <property type="match status" value="1"/>
</dbReference>
<gene>
    <name evidence="9 16" type="primary">gpmI</name>
    <name evidence="16" type="ORF">RSO01_67830</name>
</gene>
<dbReference type="AlphaFoldDB" id="A0A512NKZ2"/>
<evidence type="ECO:0000256" key="8">
    <source>
        <dbReference type="ARBA" id="ARBA00023235"/>
    </source>
</evidence>
<evidence type="ECO:0000259" key="15">
    <source>
        <dbReference type="Pfam" id="PF06415"/>
    </source>
</evidence>
<dbReference type="GO" id="GO:0030145">
    <property type="term" value="F:manganese ion binding"/>
    <property type="evidence" value="ECO:0007669"/>
    <property type="project" value="UniProtKB-UniRule"/>
</dbReference>
<dbReference type="Proteomes" id="UP000321058">
    <property type="component" value="Unassembled WGS sequence"/>
</dbReference>
<dbReference type="CDD" id="cd16010">
    <property type="entry name" value="iPGM"/>
    <property type="match status" value="1"/>
</dbReference>
<feature type="binding site" evidence="9 13">
    <location>
        <position position="443"/>
    </location>
    <ligand>
        <name>Mn(2+)</name>
        <dbReference type="ChEBI" id="CHEBI:29035"/>
        <label>2</label>
    </ligand>
</feature>
<feature type="binding site" evidence="9 13">
    <location>
        <position position="14"/>
    </location>
    <ligand>
        <name>Mn(2+)</name>
        <dbReference type="ChEBI" id="CHEBI:29035"/>
        <label>2</label>
    </ligand>
</feature>
<dbReference type="InterPro" id="IPR005995">
    <property type="entry name" value="Pgm_bpd_ind"/>
</dbReference>
<evidence type="ECO:0000256" key="6">
    <source>
        <dbReference type="ARBA" id="ARBA00023152"/>
    </source>
</evidence>
<evidence type="ECO:0000313" key="17">
    <source>
        <dbReference type="Proteomes" id="UP000321058"/>
    </source>
</evidence>
<dbReference type="Pfam" id="PF01676">
    <property type="entry name" value="Metalloenzyme"/>
    <property type="match status" value="1"/>
</dbReference>
<dbReference type="InterPro" id="IPR011258">
    <property type="entry name" value="BPG-indep_PGM_N"/>
</dbReference>
<dbReference type="PANTHER" id="PTHR31637:SF0">
    <property type="entry name" value="2,3-BISPHOSPHOGLYCERATE-INDEPENDENT PHOSPHOGLYCERATE MUTASE"/>
    <property type="match status" value="1"/>
</dbReference>
<feature type="binding site" evidence="9 12">
    <location>
        <position position="125"/>
    </location>
    <ligand>
        <name>substrate</name>
    </ligand>
</feature>
<keyword evidence="7 9" id="KW-0464">Manganese</keyword>
<comment type="catalytic activity">
    <reaction evidence="1 9">
        <text>(2R)-2-phosphoglycerate = (2R)-3-phosphoglycerate</text>
        <dbReference type="Rhea" id="RHEA:15901"/>
        <dbReference type="ChEBI" id="CHEBI:58272"/>
        <dbReference type="ChEBI" id="CHEBI:58289"/>
        <dbReference type="EC" id="5.4.2.12"/>
    </reaction>
</comment>
<feature type="binding site" evidence="9 13">
    <location>
        <position position="442"/>
    </location>
    <ligand>
        <name>Mn(2+)</name>
        <dbReference type="ChEBI" id="CHEBI:29035"/>
        <label>2</label>
    </ligand>
</feature>
<evidence type="ECO:0000256" key="4">
    <source>
        <dbReference type="ARBA" id="ARBA00008819"/>
    </source>
</evidence>
<organism evidence="16 17">
    <name type="scientific">Reyranella soli</name>
    <dbReference type="NCBI Taxonomy" id="1230389"/>
    <lineage>
        <taxon>Bacteria</taxon>
        <taxon>Pseudomonadati</taxon>
        <taxon>Pseudomonadota</taxon>
        <taxon>Alphaproteobacteria</taxon>
        <taxon>Hyphomicrobiales</taxon>
        <taxon>Reyranellaceae</taxon>
        <taxon>Reyranella</taxon>
    </lineage>
</organism>
<dbReference type="InterPro" id="IPR036646">
    <property type="entry name" value="PGAM_B_sf"/>
</dbReference>
<feature type="domain" description="Metalloenzyme" evidence="14">
    <location>
        <begin position="7"/>
        <end position="499"/>
    </location>
</feature>
<name>A0A512NKZ2_9HYPH</name>
<evidence type="ECO:0000256" key="12">
    <source>
        <dbReference type="PIRSR" id="PIRSR001492-2"/>
    </source>
</evidence>
<dbReference type="Gene3D" id="3.40.1450.10">
    <property type="entry name" value="BPG-independent phosphoglycerate mutase, domain B"/>
    <property type="match status" value="1"/>
</dbReference>
<dbReference type="Gene3D" id="3.40.720.10">
    <property type="entry name" value="Alkaline Phosphatase, subunit A"/>
    <property type="match status" value="1"/>
</dbReference>
<dbReference type="OrthoDB" id="9800863at2"/>
<dbReference type="InterPro" id="IPR017850">
    <property type="entry name" value="Alkaline_phosphatase_core_sf"/>
</dbReference>
<evidence type="ECO:0000256" key="3">
    <source>
        <dbReference type="ARBA" id="ARBA00004798"/>
    </source>
</evidence>
<evidence type="ECO:0000313" key="16">
    <source>
        <dbReference type="EMBL" id="GEP59617.1"/>
    </source>
</evidence>
<protein>
    <recommendedName>
        <fullName evidence="9 10">2,3-bisphosphoglycerate-independent phosphoglycerate mutase</fullName>
        <shortName evidence="9">BPG-independent PGAM</shortName>
        <shortName evidence="9">Phosphoglyceromutase</shortName>
        <shortName evidence="9">iPGM</shortName>
        <ecNumber evidence="9 10">5.4.2.12</ecNumber>
    </recommendedName>
</protein>
<feature type="binding site" evidence="9 13">
    <location>
        <position position="461"/>
    </location>
    <ligand>
        <name>Mn(2+)</name>
        <dbReference type="ChEBI" id="CHEBI:29035"/>
        <label>1</label>
    </ligand>
</feature>
<comment type="subunit">
    <text evidence="9">Monomer.</text>
</comment>
<comment type="caution">
    <text evidence="16">The sequence shown here is derived from an EMBL/GenBank/DDBJ whole genome shotgun (WGS) entry which is preliminary data.</text>
</comment>
<feature type="active site" description="Phosphoserine intermediate" evidence="9 11">
    <location>
        <position position="64"/>
    </location>
</feature>
<evidence type="ECO:0000259" key="14">
    <source>
        <dbReference type="Pfam" id="PF01676"/>
    </source>
</evidence>
<comment type="similarity">
    <text evidence="4 9">Belongs to the BPG-independent phosphoglycerate mutase family.</text>
</comment>
<dbReference type="EMBL" id="BKAJ01000135">
    <property type="protein sequence ID" value="GEP59617.1"/>
    <property type="molecule type" value="Genomic_DNA"/>
</dbReference>
<comment type="pathway">
    <text evidence="3 9">Carbohydrate degradation; glycolysis; pyruvate from D-glyceraldehyde 3-phosphate: step 3/5.</text>
</comment>
<dbReference type="EC" id="5.4.2.12" evidence="9 10"/>
<dbReference type="PANTHER" id="PTHR31637">
    <property type="entry name" value="2,3-BISPHOSPHOGLYCERATE-INDEPENDENT PHOSPHOGLYCERATE MUTASE"/>
    <property type="match status" value="1"/>
</dbReference>
<dbReference type="GO" id="GO:0006007">
    <property type="term" value="P:glucose catabolic process"/>
    <property type="evidence" value="ECO:0007669"/>
    <property type="project" value="InterPro"/>
</dbReference>
<keyword evidence="5 9" id="KW-0479">Metal-binding</keyword>
<evidence type="ECO:0000256" key="13">
    <source>
        <dbReference type="PIRSR" id="PIRSR001492-3"/>
    </source>
</evidence>
<dbReference type="GO" id="GO:0005829">
    <property type="term" value="C:cytosol"/>
    <property type="evidence" value="ECO:0007669"/>
    <property type="project" value="TreeGrafter"/>
</dbReference>
<dbReference type="SUPFAM" id="SSF53649">
    <property type="entry name" value="Alkaline phosphatase-like"/>
    <property type="match status" value="1"/>
</dbReference>
<feature type="binding site" evidence="9 12">
    <location>
        <begin position="258"/>
        <end position="261"/>
    </location>
    <ligand>
        <name>substrate</name>
    </ligand>
</feature>
<sequence length="530" mass="57234">MASRLRPALLCILDGWGHRPDPSYNAILDARTPNYDRMIATCPQGLIDASESFVGLPKGQMGNSEVGHMNLGAGRVAVPELPRIDNAIEDGSFAKHPLLAELISTLKKSGGACHLLGLASPGGVHSHQDHLVFLANHIAGAGVPVWIHAFLDGRDMPPRSALECVQAIEAGLKKDLPIRFATVSGRYYPMDRDKRWERVTLGYDAIVDAKAETTVKTPKEAVEKGYAAGQDDEFVKPTVIDGYRGMKDGDGLLMFNFRADRARQILTALLDPRFDGFNRGRVVKFAMAVGMVEYSAALNPFLKTLYPPEVIKMGLGETVSKAGLKQLRIAETEKYAHVTFFFNGGEERVFDGEERILVPSPKVATYDLKPEMSAPEVTDKLVDAIGSGKFDLIVVNYANSDMVGHTGNLDAAIKAIEAVDTSLGRLMDAVKKAGGVMLVTADHGNAEQMYDETTHQKHTQHTLNRVPALLFNAPANVRSLSDGKLADVAPTMLALIGLPQPQEMTGHSLLSETARPVVLAAPHATAAASD</sequence>
<feature type="binding site" evidence="9 12">
    <location>
        <position position="334"/>
    </location>
    <ligand>
        <name>substrate</name>
    </ligand>
</feature>
<comment type="function">
    <text evidence="2 9">Catalyzes the interconversion of 2-phosphoglycerate and 3-phosphoglycerate.</text>
</comment>
<dbReference type="RefSeq" id="WP_147154994.1">
    <property type="nucleotide sequence ID" value="NZ_BKAJ01000135.1"/>
</dbReference>
<keyword evidence="6 9" id="KW-0324">Glycolysis</keyword>
<dbReference type="FunFam" id="3.40.1450.10:FF:000002">
    <property type="entry name" value="2,3-bisphosphoglycerate-independent phosphoglycerate mutase"/>
    <property type="match status" value="1"/>
</dbReference>
<evidence type="ECO:0000256" key="2">
    <source>
        <dbReference type="ARBA" id="ARBA00002315"/>
    </source>
</evidence>
<reference evidence="16 17" key="1">
    <citation type="submission" date="2019-07" db="EMBL/GenBank/DDBJ databases">
        <title>Whole genome shotgun sequence of Reyranella soli NBRC 108950.</title>
        <authorList>
            <person name="Hosoyama A."/>
            <person name="Uohara A."/>
            <person name="Ohji S."/>
            <person name="Ichikawa N."/>
        </authorList>
    </citation>
    <scope>NUCLEOTIDE SEQUENCE [LARGE SCALE GENOMIC DNA]</scope>
    <source>
        <strain evidence="16 17">NBRC 108950</strain>
    </source>
</reference>
<feature type="binding site" evidence="9 13">
    <location>
        <position position="405"/>
    </location>
    <ligand>
        <name>Mn(2+)</name>
        <dbReference type="ChEBI" id="CHEBI:29035"/>
        <label>1</label>
    </ligand>
</feature>
<evidence type="ECO:0000256" key="7">
    <source>
        <dbReference type="ARBA" id="ARBA00023211"/>
    </source>
</evidence>
<feature type="binding site" evidence="9 13">
    <location>
        <position position="64"/>
    </location>
    <ligand>
        <name>Mn(2+)</name>
        <dbReference type="ChEBI" id="CHEBI:29035"/>
        <label>2</label>
    </ligand>
</feature>
<feature type="binding site" evidence="9 12">
    <location>
        <position position="192"/>
    </location>
    <ligand>
        <name>substrate</name>
    </ligand>
</feature>